<name>A0ABP7DRJ7_9ACTN</name>
<feature type="domain" description="3-hydroxyisobutyrate dehydrogenase-like NAD-binding" evidence="5">
    <location>
        <begin position="169"/>
        <end position="263"/>
    </location>
</feature>
<dbReference type="InterPro" id="IPR036291">
    <property type="entry name" value="NAD(P)-bd_dom_sf"/>
</dbReference>
<evidence type="ECO:0000259" key="4">
    <source>
        <dbReference type="Pfam" id="PF03446"/>
    </source>
</evidence>
<dbReference type="InterPro" id="IPR008927">
    <property type="entry name" value="6-PGluconate_DH-like_C_sf"/>
</dbReference>
<evidence type="ECO:0000256" key="3">
    <source>
        <dbReference type="ARBA" id="ARBA00023027"/>
    </source>
</evidence>
<dbReference type="Gene3D" id="3.40.50.720">
    <property type="entry name" value="NAD(P)-binding Rossmann-like Domain"/>
    <property type="match status" value="1"/>
</dbReference>
<evidence type="ECO:0000313" key="6">
    <source>
        <dbReference type="EMBL" id="GAA3707058.1"/>
    </source>
</evidence>
<feature type="domain" description="6-phosphogluconate dehydrogenase NADP-binding" evidence="4">
    <location>
        <begin position="7"/>
        <end position="166"/>
    </location>
</feature>
<evidence type="ECO:0000256" key="1">
    <source>
        <dbReference type="ARBA" id="ARBA00009080"/>
    </source>
</evidence>
<dbReference type="PIRSF" id="PIRSF000103">
    <property type="entry name" value="HIBADH"/>
    <property type="match status" value="1"/>
</dbReference>
<dbReference type="SUPFAM" id="SSF51735">
    <property type="entry name" value="NAD(P)-binding Rossmann-fold domains"/>
    <property type="match status" value="1"/>
</dbReference>
<evidence type="ECO:0000256" key="2">
    <source>
        <dbReference type="ARBA" id="ARBA00023002"/>
    </source>
</evidence>
<protein>
    <submittedName>
        <fullName evidence="6">NAD(P)-dependent oxidoreductase</fullName>
    </submittedName>
</protein>
<evidence type="ECO:0000259" key="5">
    <source>
        <dbReference type="Pfam" id="PF14833"/>
    </source>
</evidence>
<accession>A0ABP7DRJ7</accession>
<dbReference type="Pfam" id="PF03446">
    <property type="entry name" value="NAD_binding_2"/>
    <property type="match status" value="1"/>
</dbReference>
<dbReference type="InterPro" id="IPR029154">
    <property type="entry name" value="HIBADH-like_NADP-bd"/>
</dbReference>
<keyword evidence="2" id="KW-0560">Oxidoreductase</keyword>
<dbReference type="Pfam" id="PF14833">
    <property type="entry name" value="NAD_binding_11"/>
    <property type="match status" value="1"/>
</dbReference>
<keyword evidence="3" id="KW-0520">NAD</keyword>
<dbReference type="PANTHER" id="PTHR43060">
    <property type="entry name" value="3-HYDROXYISOBUTYRATE DEHYDROGENASE-LIKE 1, MITOCHONDRIAL-RELATED"/>
    <property type="match status" value="1"/>
</dbReference>
<dbReference type="Gene3D" id="1.10.1040.10">
    <property type="entry name" value="N-(1-d-carboxylethyl)-l-norvaline Dehydrogenase, domain 2"/>
    <property type="match status" value="1"/>
</dbReference>
<keyword evidence="7" id="KW-1185">Reference proteome</keyword>
<reference evidence="7" key="1">
    <citation type="journal article" date="2019" name="Int. J. Syst. Evol. Microbiol.">
        <title>The Global Catalogue of Microorganisms (GCM) 10K type strain sequencing project: providing services to taxonomists for standard genome sequencing and annotation.</title>
        <authorList>
            <consortium name="The Broad Institute Genomics Platform"/>
            <consortium name="The Broad Institute Genome Sequencing Center for Infectious Disease"/>
            <person name="Wu L."/>
            <person name="Ma J."/>
        </authorList>
    </citation>
    <scope>NUCLEOTIDE SEQUENCE [LARGE SCALE GENOMIC DNA]</scope>
    <source>
        <strain evidence="7">JCM 30846</strain>
    </source>
</reference>
<comment type="similarity">
    <text evidence="1">Belongs to the HIBADH-related family.</text>
</comment>
<evidence type="ECO:0000313" key="7">
    <source>
        <dbReference type="Proteomes" id="UP001499884"/>
    </source>
</evidence>
<comment type="caution">
    <text evidence="6">The sequence shown here is derived from an EMBL/GenBank/DDBJ whole genome shotgun (WGS) entry which is preliminary data.</text>
</comment>
<dbReference type="InterPro" id="IPR006115">
    <property type="entry name" value="6PGDH_NADP-bd"/>
</dbReference>
<proteinExistence type="inferred from homology"/>
<dbReference type="InterPro" id="IPR015815">
    <property type="entry name" value="HIBADH-related"/>
</dbReference>
<organism evidence="6 7">
    <name type="scientific">Streptomyces tremellae</name>
    <dbReference type="NCBI Taxonomy" id="1124239"/>
    <lineage>
        <taxon>Bacteria</taxon>
        <taxon>Bacillati</taxon>
        <taxon>Actinomycetota</taxon>
        <taxon>Actinomycetes</taxon>
        <taxon>Kitasatosporales</taxon>
        <taxon>Streptomycetaceae</taxon>
        <taxon>Streptomyces</taxon>
    </lineage>
</organism>
<dbReference type="SUPFAM" id="SSF48179">
    <property type="entry name" value="6-phosphogluconate dehydrogenase C-terminal domain-like"/>
    <property type="match status" value="1"/>
</dbReference>
<gene>
    <name evidence="6" type="ORF">GCM10023082_01290</name>
</gene>
<sequence length="274" mass="28712">MATGQTTVGVLGAGRMGMPIIGHLVRHGFTVLVHDVDAGKEPAVGERGARFTGSPADIAAECDTVLVCVGYEEQLRELMLGAGGILGTLREGAVVAVLSTVSPEVMSGLAEAAQKHGVHVVDAPVCRGSWAADAGELLSLLGGTEEAAAKFTEVARAYSSDIVRIGDIGAGQVAKAVNNLILWACLVADHEGLALAHRHGVDIESLREALKMSSAANHALDNWNNQTMAWAEDDMKIVSEMAAAKGIGLPQAAVNREVCRVLKPRRYDLDRYGA</sequence>
<dbReference type="InterPro" id="IPR013328">
    <property type="entry name" value="6PGD_dom2"/>
</dbReference>
<dbReference type="EMBL" id="BAABEP010000001">
    <property type="protein sequence ID" value="GAA3707058.1"/>
    <property type="molecule type" value="Genomic_DNA"/>
</dbReference>
<dbReference type="PANTHER" id="PTHR43060:SF15">
    <property type="entry name" value="3-HYDROXYISOBUTYRATE DEHYDROGENASE-LIKE 1, MITOCHONDRIAL-RELATED"/>
    <property type="match status" value="1"/>
</dbReference>
<dbReference type="Proteomes" id="UP001499884">
    <property type="component" value="Unassembled WGS sequence"/>
</dbReference>